<dbReference type="AlphaFoldDB" id="A0A937X9F2"/>
<protein>
    <recommendedName>
        <fullName evidence="6">DUF4175 family protein</fullName>
    </recommendedName>
</protein>
<evidence type="ECO:0000256" key="2">
    <source>
        <dbReference type="SAM" id="MobiDB-lite"/>
    </source>
</evidence>
<feature type="region of interest" description="Disordered" evidence="2">
    <location>
        <begin position="1053"/>
        <end position="1086"/>
    </location>
</feature>
<feature type="transmembrane region" description="Helical" evidence="3">
    <location>
        <begin position="28"/>
        <end position="53"/>
    </location>
</feature>
<comment type="caution">
    <text evidence="4">The sequence shown here is derived from an EMBL/GenBank/DDBJ whole genome shotgun (WGS) entry which is preliminary data.</text>
</comment>
<dbReference type="Proteomes" id="UP000748308">
    <property type="component" value="Unassembled WGS sequence"/>
</dbReference>
<feature type="region of interest" description="Disordered" evidence="2">
    <location>
        <begin position="696"/>
        <end position="722"/>
    </location>
</feature>
<name>A0A937X9F2_UNCEI</name>
<reference evidence="4" key="1">
    <citation type="submission" date="2019-03" db="EMBL/GenBank/DDBJ databases">
        <title>Lake Tanganyika Metagenome-Assembled Genomes (MAGs).</title>
        <authorList>
            <person name="Tran P."/>
        </authorList>
    </citation>
    <scope>NUCLEOTIDE SEQUENCE</scope>
    <source>
        <strain evidence="4">M_DeepCast_400m_m2_100</strain>
    </source>
</reference>
<evidence type="ECO:0000313" key="4">
    <source>
        <dbReference type="EMBL" id="MBM3316316.1"/>
    </source>
</evidence>
<accession>A0A937X9F2</accession>
<evidence type="ECO:0000256" key="1">
    <source>
        <dbReference type="SAM" id="Coils"/>
    </source>
</evidence>
<feature type="compositionally biased region" description="Basic and acidic residues" evidence="2">
    <location>
        <begin position="1054"/>
        <end position="1071"/>
    </location>
</feature>
<proteinExistence type="predicted"/>
<evidence type="ECO:0000313" key="5">
    <source>
        <dbReference type="Proteomes" id="UP000748308"/>
    </source>
</evidence>
<organism evidence="4 5">
    <name type="scientific">Eiseniibacteriota bacterium</name>
    <dbReference type="NCBI Taxonomy" id="2212470"/>
    <lineage>
        <taxon>Bacteria</taxon>
        <taxon>Candidatus Eiseniibacteriota</taxon>
    </lineage>
</organism>
<keyword evidence="3" id="KW-1133">Transmembrane helix</keyword>
<feature type="transmembrane region" description="Helical" evidence="3">
    <location>
        <begin position="59"/>
        <end position="80"/>
    </location>
</feature>
<sequence length="1120" mass="124906">MGADERTPPRSWAERLGRARRGRLARALGEAAAGWLGACLPGLGGFFLAALLLPPGRAVSGALAAAAMAWILATFAWRILRPLLEWPTLPRYALWLERRAALGRNEFTNALALERDARWETSPVSRDLVALALERAARTLEGLPLSRLHAERRLLPPLRLALLGLLPIALAWGFSPSRSAEAARLILAAGGPGALPALELSVEPGAASVARGQPVTIRAQVHGSRRPSGAWLEMRRPEGTWSRSPMDRQPEAPAAADSYLFAVRSLEGDLEYRVRAGWAESPVYRLRALEPLQALGYMLLYESPAYTGIPPRREAAARGDVAALEGTRVTIEVAHRRPGARGSLRFDDGTGSELLAEAADRLAGAWTVERAGRYCVELRDDAAAQIWRSDSFRVTAAADLRPAVRMLAPAPAIRMPPEMQVALEIEGLDDFGLTELALVYGRSEDQPSRVTLERWPASSAPRDIRRRHLWNLAELQVLPGQELYYYLQVLDNDPLHGPKAGETPLFTIRFPTLPEMYAHAEEERRDEIRALAETLERQTDLQEELGQMARELRRDERVSWERQQQVEALLERQESLAGKVEEIQQSLAASQQRMENQNLFSPEILGKVREVQELVAEIQSGEFHQALERLRRAMESLDPQELQRAMEQLQASQEDVAQALDRTLQMLKRLLADEQIDRLKEQAAALEARQAEVNRQLEQGGAADSTRALSPEERAELSAQQEALERQLEELRSQLQELADKSGEMPDIKQALEQLLAQPDSREAAEQMRQALQAMEQADRSGALKFGRKARQGLQQMQQAMQQMTMQIDMEQLEAIARSLYAIANRLVGASQREEELLSQSGLGPRDLARRQQELYEEAREIGDSLVAVSRLTPYVGRAQLRALGEALERIQRSRDAFGQGQRRLGEAMAGEAMRGLNSTTIALLEAASQCSQSACNASVPSPFHRLQTLSGQQQCLNQDTQQMIGACQTPRLAPGQQESLARLAARQEMIRQGLEEIRGDLQESGRMMGDAGRMIEEMEEVVRQLKAQRADPQIVQRQERILSRLLNAQRSLRRQDETEERRSRTGEDPGPRTSPLPVEAGRSPAEVLQRAMLRGSQDPVPGEYRRLVDAYLRALLRAR</sequence>
<dbReference type="EMBL" id="VGIY01000005">
    <property type="protein sequence ID" value="MBM3316316.1"/>
    <property type="molecule type" value="Genomic_DNA"/>
</dbReference>
<keyword evidence="3" id="KW-0472">Membrane</keyword>
<keyword evidence="3" id="KW-0812">Transmembrane</keyword>
<keyword evidence="1" id="KW-0175">Coiled coil</keyword>
<gene>
    <name evidence="4" type="ORF">FJY75_00545</name>
</gene>
<evidence type="ECO:0008006" key="6">
    <source>
        <dbReference type="Google" id="ProtNLM"/>
    </source>
</evidence>
<feature type="coiled-coil region" evidence="1">
    <location>
        <begin position="517"/>
        <end position="586"/>
    </location>
</feature>
<evidence type="ECO:0000256" key="3">
    <source>
        <dbReference type="SAM" id="Phobius"/>
    </source>
</evidence>